<name>A0A212AP58_9RHOB</name>
<dbReference type="EMBL" id="NIPX01000022">
    <property type="protein sequence ID" value="OWJ83298.1"/>
    <property type="molecule type" value="Genomic_DNA"/>
</dbReference>
<proteinExistence type="predicted"/>
<comment type="caution">
    <text evidence="2">The sequence shown here is derived from an EMBL/GenBank/DDBJ whole genome shotgun (WGS) entry which is preliminary data.</text>
</comment>
<dbReference type="AlphaFoldDB" id="A0A212AP58"/>
<evidence type="ECO:0000313" key="4">
    <source>
        <dbReference type="Proteomes" id="UP000214673"/>
    </source>
</evidence>
<dbReference type="Proteomes" id="UP000196640">
    <property type="component" value="Unassembled WGS sequence"/>
</dbReference>
<dbReference type="EMBL" id="NIPV01000061">
    <property type="protein sequence ID" value="OWJ74487.1"/>
    <property type="molecule type" value="Genomic_DNA"/>
</dbReference>
<reference evidence="3" key="1">
    <citation type="submission" date="2016-11" db="EMBL/GenBank/DDBJ databases">
        <title>Comparison of Traditional DNA-DNA Hybridization with In Silico Genomic Analysis.</title>
        <authorList>
            <person name="Nicholson A.C."/>
            <person name="Humrighouse B.W."/>
            <person name="Graziano J."/>
            <person name="Lasker B."/>
            <person name="Whitney A.M."/>
            <person name="Mcquiston J.R."/>
            <person name="Bell M."/>
        </authorList>
    </citation>
    <scope>NUCLEOTIDE SEQUENCE [LARGE SCALE GENOMIC DNA]</scope>
    <source>
        <strain evidence="3">H2381</strain>
    </source>
</reference>
<evidence type="ECO:0000313" key="2">
    <source>
        <dbReference type="EMBL" id="OWJ83298.1"/>
    </source>
</evidence>
<protein>
    <submittedName>
        <fullName evidence="2">Uncharacterized protein</fullName>
    </submittedName>
</protein>
<organism evidence="2 3">
    <name type="scientific">Haematobacter missouriensis</name>
    <dbReference type="NCBI Taxonomy" id="366616"/>
    <lineage>
        <taxon>Bacteria</taxon>
        <taxon>Pseudomonadati</taxon>
        <taxon>Pseudomonadota</taxon>
        <taxon>Alphaproteobacteria</taxon>
        <taxon>Rhodobacterales</taxon>
        <taxon>Paracoccaceae</taxon>
        <taxon>Haematobacter</taxon>
    </lineage>
</organism>
<keyword evidence="4" id="KW-1185">Reference proteome</keyword>
<evidence type="ECO:0000313" key="1">
    <source>
        <dbReference type="EMBL" id="OWJ74487.1"/>
    </source>
</evidence>
<reference evidence="2 4" key="2">
    <citation type="submission" date="2016-11" db="EMBL/GenBank/DDBJ databases">
        <title>Comparison of Traditional DNA-DNA Hybridization with In Silico Genomic Analysis.</title>
        <authorList>
            <person name="Nicholson A.C."/>
            <person name="Sammons S."/>
            <person name="Humrighouse B.W."/>
            <person name="Graziano J."/>
            <person name="Lasker B."/>
            <person name="Whitney A.M."/>
            <person name="Mcquiston J.R."/>
        </authorList>
    </citation>
    <scope>NUCLEOTIDE SEQUENCE [LARGE SCALE GENOMIC DNA]</scope>
    <source>
        <strain evidence="1 4">H1892</strain>
        <strain evidence="2">H2381</strain>
    </source>
</reference>
<gene>
    <name evidence="2" type="ORF">CDV52_12070</name>
    <name evidence="1" type="ORF">CDV53_13395</name>
</gene>
<sequence>MTVRQENGSVTDKKRPTSLEATLVSLAGAGVSNKDMLEQIRKLYPDASKKDIIHAAFKTLIALSAQNPDASLRLQDFALTERGPDIGYGGGVPPRRGA</sequence>
<evidence type="ECO:0000313" key="3">
    <source>
        <dbReference type="Proteomes" id="UP000196640"/>
    </source>
</evidence>
<dbReference type="Proteomes" id="UP000214673">
    <property type="component" value="Unassembled WGS sequence"/>
</dbReference>
<accession>A0A212AP58</accession>